<feature type="transmembrane region" description="Helical" evidence="13">
    <location>
        <begin position="137"/>
        <end position="161"/>
    </location>
</feature>
<organism evidence="14 15">
    <name type="scientific">Parablautia intestinalis</name>
    <dbReference type="NCBI Taxonomy" id="2320100"/>
    <lineage>
        <taxon>Bacteria</taxon>
        <taxon>Bacillati</taxon>
        <taxon>Bacillota</taxon>
        <taxon>Clostridia</taxon>
        <taxon>Lachnospirales</taxon>
        <taxon>Lachnospiraceae</taxon>
        <taxon>Parablautia</taxon>
    </lineage>
</organism>
<feature type="transmembrane region" description="Helical" evidence="13">
    <location>
        <begin position="168"/>
        <end position="187"/>
    </location>
</feature>
<feature type="transmembrane region" description="Helical" evidence="13">
    <location>
        <begin position="391"/>
        <end position="413"/>
    </location>
</feature>
<keyword evidence="8 13" id="KW-0812">Transmembrane</keyword>
<evidence type="ECO:0000256" key="7">
    <source>
        <dbReference type="ARBA" id="ARBA00022475"/>
    </source>
</evidence>
<comment type="subcellular location">
    <subcellularLocation>
        <location evidence="2">Cell membrane</location>
        <topology evidence="2">Multi-pass membrane protein</topology>
    </subcellularLocation>
</comment>
<evidence type="ECO:0000256" key="4">
    <source>
        <dbReference type="ARBA" id="ARBA00020268"/>
    </source>
</evidence>
<comment type="similarity">
    <text evidence="3">Belongs to the multi antimicrobial extrusion (MATE) (TC 2.A.66.1) family.</text>
</comment>
<comment type="caution">
    <text evidence="14">The sequence shown here is derived from an EMBL/GenBank/DDBJ whole genome shotgun (WGS) entry which is preliminary data.</text>
</comment>
<accession>A0A3A9ADJ3</accession>
<feature type="transmembrane region" description="Helical" evidence="13">
    <location>
        <begin position="238"/>
        <end position="260"/>
    </location>
</feature>
<dbReference type="PANTHER" id="PTHR43298">
    <property type="entry name" value="MULTIDRUG RESISTANCE PROTEIN NORM-RELATED"/>
    <property type="match status" value="1"/>
</dbReference>
<dbReference type="NCBIfam" id="TIGR00797">
    <property type="entry name" value="matE"/>
    <property type="match status" value="1"/>
</dbReference>
<keyword evidence="15" id="KW-1185">Reference proteome</keyword>
<evidence type="ECO:0000256" key="3">
    <source>
        <dbReference type="ARBA" id="ARBA00010199"/>
    </source>
</evidence>
<keyword evidence="6" id="KW-0050">Antiport</keyword>
<gene>
    <name evidence="14" type="ORF">D7V94_17785</name>
</gene>
<keyword evidence="11 13" id="KW-0472">Membrane</keyword>
<keyword evidence="7" id="KW-1003">Cell membrane</keyword>
<dbReference type="PANTHER" id="PTHR43298:SF2">
    <property type="entry name" value="FMN_FAD EXPORTER YEEO-RELATED"/>
    <property type="match status" value="1"/>
</dbReference>
<dbReference type="AlphaFoldDB" id="A0A3A9ADJ3"/>
<reference evidence="14 15" key="1">
    <citation type="submission" date="2018-09" db="EMBL/GenBank/DDBJ databases">
        <title>Murine metabolic-syndrome-specific gut microbial biobank.</title>
        <authorList>
            <person name="Liu C."/>
        </authorList>
    </citation>
    <scope>NUCLEOTIDE SEQUENCE [LARGE SCALE GENOMIC DNA]</scope>
    <source>
        <strain evidence="14 15">0.1xD8-82</strain>
    </source>
</reference>
<evidence type="ECO:0000256" key="13">
    <source>
        <dbReference type="SAM" id="Phobius"/>
    </source>
</evidence>
<dbReference type="PIRSF" id="PIRSF006603">
    <property type="entry name" value="DinF"/>
    <property type="match status" value="1"/>
</dbReference>
<feature type="transmembrane region" description="Helical" evidence="13">
    <location>
        <begin position="361"/>
        <end position="379"/>
    </location>
</feature>
<dbReference type="Pfam" id="PF01554">
    <property type="entry name" value="MatE"/>
    <property type="match status" value="2"/>
</dbReference>
<protein>
    <recommendedName>
        <fullName evidence="4">Probable multidrug resistance protein NorM</fullName>
    </recommendedName>
    <alternativeName>
        <fullName evidence="12">Multidrug-efflux transporter</fullName>
    </alternativeName>
</protein>
<evidence type="ECO:0000256" key="11">
    <source>
        <dbReference type="ARBA" id="ARBA00023136"/>
    </source>
</evidence>
<dbReference type="InterPro" id="IPR050222">
    <property type="entry name" value="MATE_MdtK"/>
</dbReference>
<evidence type="ECO:0000256" key="12">
    <source>
        <dbReference type="ARBA" id="ARBA00031636"/>
    </source>
</evidence>
<keyword evidence="9 13" id="KW-1133">Transmembrane helix</keyword>
<dbReference type="InterPro" id="IPR002528">
    <property type="entry name" value="MATE_fam"/>
</dbReference>
<feature type="transmembrane region" description="Helical" evidence="13">
    <location>
        <begin position="319"/>
        <end position="341"/>
    </location>
</feature>
<dbReference type="EMBL" id="RAYQ01000022">
    <property type="protein sequence ID" value="RKI89467.1"/>
    <property type="molecule type" value="Genomic_DNA"/>
</dbReference>
<evidence type="ECO:0000256" key="9">
    <source>
        <dbReference type="ARBA" id="ARBA00022989"/>
    </source>
</evidence>
<evidence type="ECO:0000313" key="14">
    <source>
        <dbReference type="EMBL" id="RKI89467.1"/>
    </source>
</evidence>
<feature type="transmembrane region" description="Helical" evidence="13">
    <location>
        <begin position="62"/>
        <end position="83"/>
    </location>
</feature>
<feature type="transmembrane region" description="Helical" evidence="13">
    <location>
        <begin position="280"/>
        <end position="299"/>
    </location>
</feature>
<evidence type="ECO:0000313" key="15">
    <source>
        <dbReference type="Proteomes" id="UP000280696"/>
    </source>
</evidence>
<evidence type="ECO:0000256" key="1">
    <source>
        <dbReference type="ARBA" id="ARBA00003408"/>
    </source>
</evidence>
<dbReference type="GO" id="GO:0015297">
    <property type="term" value="F:antiporter activity"/>
    <property type="evidence" value="ECO:0007669"/>
    <property type="project" value="UniProtKB-KW"/>
</dbReference>
<dbReference type="GO" id="GO:0042910">
    <property type="term" value="F:xenobiotic transmembrane transporter activity"/>
    <property type="evidence" value="ECO:0007669"/>
    <property type="project" value="InterPro"/>
</dbReference>
<dbReference type="OrthoDB" id="9776324at2"/>
<feature type="transmembrane region" description="Helical" evidence="13">
    <location>
        <begin position="193"/>
        <end position="218"/>
    </location>
</feature>
<evidence type="ECO:0000256" key="10">
    <source>
        <dbReference type="ARBA" id="ARBA00023065"/>
    </source>
</evidence>
<name>A0A3A9ADJ3_9FIRM</name>
<evidence type="ECO:0000256" key="5">
    <source>
        <dbReference type="ARBA" id="ARBA00022448"/>
    </source>
</evidence>
<dbReference type="InterPro" id="IPR048279">
    <property type="entry name" value="MdtK-like"/>
</dbReference>
<sequence length="451" mass="48817">MMEKTKNFTQGNPAKLLLFFALPLMVGNLFQQMYTLVDTIIVGQGVGVEALASLGASEWLCWLFFGLATGLTQGFSILFSQYYGAGKYEDLKKTIGNALVLSAAAVCLMVFCGQLMIAPALRLLKTPENIFAGSELYLRILWAGIPITLLYNFASALLRALGDSKTPLIAMVVAAFVNIGLDLLFVMGFHWGIAGAAGATLFAQGCALLACLWAMKSLDCVHISRKHAAPEKDILKRLLILGVPVMFQNTIISVGGMVVQSVVNGFGFLFVAGFTATNKLYGLLEVAATSFGYAITTYVAQNYGAGNYERIEKGIRSGIIISSVTALTISALMLIFGKAILSLFVSGEPAQTEQVLDIARHYLNIMSYFLIVLYALYVYRSGLQGLGNTVIPMLSGLAEFIMRVTAAIIFPRFLGQEGIFYAEILAWTGAAVLLAVSYYVVIGRKRQRSAH</sequence>
<proteinExistence type="inferred from homology"/>
<evidence type="ECO:0000256" key="6">
    <source>
        <dbReference type="ARBA" id="ARBA00022449"/>
    </source>
</evidence>
<dbReference type="Proteomes" id="UP000280696">
    <property type="component" value="Unassembled WGS sequence"/>
</dbReference>
<keyword evidence="10" id="KW-0406">Ion transport</keyword>
<evidence type="ECO:0000256" key="2">
    <source>
        <dbReference type="ARBA" id="ARBA00004651"/>
    </source>
</evidence>
<feature type="transmembrane region" description="Helical" evidence="13">
    <location>
        <begin position="95"/>
        <end position="117"/>
    </location>
</feature>
<dbReference type="CDD" id="cd13138">
    <property type="entry name" value="MATE_yoeA_like"/>
    <property type="match status" value="1"/>
</dbReference>
<feature type="transmembrane region" description="Helical" evidence="13">
    <location>
        <begin position="419"/>
        <end position="441"/>
    </location>
</feature>
<dbReference type="GO" id="GO:0005886">
    <property type="term" value="C:plasma membrane"/>
    <property type="evidence" value="ECO:0007669"/>
    <property type="project" value="UniProtKB-SubCell"/>
</dbReference>
<keyword evidence="5" id="KW-0813">Transport</keyword>
<comment type="function">
    <text evidence="1">Multidrug efflux pump.</text>
</comment>
<dbReference type="GO" id="GO:0006811">
    <property type="term" value="P:monoatomic ion transport"/>
    <property type="evidence" value="ECO:0007669"/>
    <property type="project" value="UniProtKB-KW"/>
</dbReference>
<evidence type="ECO:0000256" key="8">
    <source>
        <dbReference type="ARBA" id="ARBA00022692"/>
    </source>
</evidence>